<dbReference type="InterPro" id="IPR017927">
    <property type="entry name" value="FAD-bd_FR_type"/>
</dbReference>
<name>A0ABV9RWR3_9PSEU</name>
<reference evidence="3" key="1">
    <citation type="journal article" date="2019" name="Int. J. Syst. Evol. Microbiol.">
        <title>The Global Catalogue of Microorganisms (GCM) 10K type strain sequencing project: providing services to taxonomists for standard genome sequencing and annotation.</title>
        <authorList>
            <consortium name="The Broad Institute Genomics Platform"/>
            <consortium name="The Broad Institute Genome Sequencing Center for Infectious Disease"/>
            <person name="Wu L."/>
            <person name="Ma J."/>
        </authorList>
    </citation>
    <scope>NUCLEOTIDE SEQUENCE [LARGE SCALE GENOMIC DNA]</scope>
    <source>
        <strain evidence="3">ZS-22-S1</strain>
    </source>
</reference>
<sequence>MDAMNTTVSRRSRRQQTKLWRVPVRRVERVTPRMTRVTVGGPDLADFAAAGTDQNVMLYFYPDDVELPEPLTLESARGMWSQVRPLTRTYTVRRYDREACEIDFDFVLHEAAGPASDWAKRAAPGDQLIFVGPSPAYVPDETADWHLLAGDESALPAIAAILGELRPGVPAHVFVEVHDAGEEQELPTAADAAVTWLHRDGTDDLLARAVAAAELPAGRVDAWLAGERSSMVALRTHLLNDRGYERTRVRPTTYWRRGETGN</sequence>
<feature type="domain" description="FAD-binding FR-type" evidence="1">
    <location>
        <begin position="17"/>
        <end position="140"/>
    </location>
</feature>
<dbReference type="InterPro" id="IPR013113">
    <property type="entry name" value="SIP_FAD-bd"/>
</dbReference>
<dbReference type="InterPro" id="IPR039261">
    <property type="entry name" value="FNR_nucleotide-bd"/>
</dbReference>
<dbReference type="Proteomes" id="UP001595859">
    <property type="component" value="Unassembled WGS sequence"/>
</dbReference>
<dbReference type="SUPFAM" id="SSF63380">
    <property type="entry name" value="Riboflavin synthase domain-like"/>
    <property type="match status" value="1"/>
</dbReference>
<dbReference type="PROSITE" id="PS51384">
    <property type="entry name" value="FAD_FR"/>
    <property type="match status" value="1"/>
</dbReference>
<dbReference type="PANTHER" id="PTHR30157:SF0">
    <property type="entry name" value="NADPH-DEPENDENT FERRIC-CHELATE REDUCTASE"/>
    <property type="match status" value="1"/>
</dbReference>
<comment type="caution">
    <text evidence="2">The sequence shown here is derived from an EMBL/GenBank/DDBJ whole genome shotgun (WGS) entry which is preliminary data.</text>
</comment>
<dbReference type="PANTHER" id="PTHR30157">
    <property type="entry name" value="FERRIC REDUCTASE, NADPH-DEPENDENT"/>
    <property type="match status" value="1"/>
</dbReference>
<dbReference type="InterPro" id="IPR017938">
    <property type="entry name" value="Riboflavin_synthase-like_b-brl"/>
</dbReference>
<evidence type="ECO:0000313" key="2">
    <source>
        <dbReference type="EMBL" id="MFC4853793.1"/>
    </source>
</evidence>
<dbReference type="Pfam" id="PF08021">
    <property type="entry name" value="FAD_binding_9"/>
    <property type="match status" value="1"/>
</dbReference>
<organism evidence="2 3">
    <name type="scientific">Actinophytocola glycyrrhizae</name>
    <dbReference type="NCBI Taxonomy" id="2044873"/>
    <lineage>
        <taxon>Bacteria</taxon>
        <taxon>Bacillati</taxon>
        <taxon>Actinomycetota</taxon>
        <taxon>Actinomycetes</taxon>
        <taxon>Pseudonocardiales</taxon>
        <taxon>Pseudonocardiaceae</taxon>
    </lineage>
</organism>
<gene>
    <name evidence="2" type="ORF">ACFPCV_09755</name>
</gene>
<accession>A0ABV9RWR3</accession>
<dbReference type="Gene3D" id="2.40.30.10">
    <property type="entry name" value="Translation factors"/>
    <property type="match status" value="1"/>
</dbReference>
<keyword evidence="3" id="KW-1185">Reference proteome</keyword>
<dbReference type="CDD" id="cd06193">
    <property type="entry name" value="siderophore_interacting"/>
    <property type="match status" value="1"/>
</dbReference>
<dbReference type="Pfam" id="PF04954">
    <property type="entry name" value="SIP"/>
    <property type="match status" value="1"/>
</dbReference>
<dbReference type="EMBL" id="JBHSIS010000004">
    <property type="protein sequence ID" value="MFC4853793.1"/>
    <property type="molecule type" value="Genomic_DNA"/>
</dbReference>
<dbReference type="Gene3D" id="3.40.50.80">
    <property type="entry name" value="Nucleotide-binding domain of ferredoxin-NADP reductase (FNR) module"/>
    <property type="match status" value="1"/>
</dbReference>
<dbReference type="InterPro" id="IPR039374">
    <property type="entry name" value="SIP_fam"/>
</dbReference>
<proteinExistence type="predicted"/>
<dbReference type="RefSeq" id="WP_378055765.1">
    <property type="nucleotide sequence ID" value="NZ_JBHSIS010000004.1"/>
</dbReference>
<evidence type="ECO:0000313" key="3">
    <source>
        <dbReference type="Proteomes" id="UP001595859"/>
    </source>
</evidence>
<dbReference type="InterPro" id="IPR007037">
    <property type="entry name" value="SIP_rossman_dom"/>
</dbReference>
<protein>
    <submittedName>
        <fullName evidence="2">Siderophore-interacting protein</fullName>
    </submittedName>
</protein>
<evidence type="ECO:0000259" key="1">
    <source>
        <dbReference type="PROSITE" id="PS51384"/>
    </source>
</evidence>